<evidence type="ECO:0000256" key="3">
    <source>
        <dbReference type="ARBA" id="ARBA00023004"/>
    </source>
</evidence>
<dbReference type="OrthoDB" id="9787495at2"/>
<proteinExistence type="predicted"/>
<organism evidence="7 8">
    <name type="scientific">Roseicella frigidaeris</name>
    <dbReference type="NCBI Taxonomy" id="2230885"/>
    <lineage>
        <taxon>Bacteria</taxon>
        <taxon>Pseudomonadati</taxon>
        <taxon>Pseudomonadota</taxon>
        <taxon>Alphaproteobacteria</taxon>
        <taxon>Acetobacterales</taxon>
        <taxon>Roseomonadaceae</taxon>
        <taxon>Roseicella</taxon>
    </lineage>
</organism>
<reference evidence="8" key="1">
    <citation type="submission" date="2018-06" db="EMBL/GenBank/DDBJ databases">
        <authorList>
            <person name="Khan S.A."/>
        </authorList>
    </citation>
    <scope>NUCLEOTIDE SEQUENCE [LARGE SCALE GENOMIC DNA]</scope>
    <source>
        <strain evidence="8">DB-1506</strain>
    </source>
</reference>
<keyword evidence="5" id="KW-1133">Transmembrane helix</keyword>
<feature type="transmembrane region" description="Helical" evidence="5">
    <location>
        <begin position="147"/>
        <end position="169"/>
    </location>
</feature>
<dbReference type="InterPro" id="IPR009056">
    <property type="entry name" value="Cyt_c-like_dom"/>
</dbReference>
<evidence type="ECO:0000259" key="6">
    <source>
        <dbReference type="PROSITE" id="PS51007"/>
    </source>
</evidence>
<keyword evidence="3 4" id="KW-0408">Iron</keyword>
<dbReference type="RefSeq" id="WP_111469123.1">
    <property type="nucleotide sequence ID" value="NZ_QLIX01000004.1"/>
</dbReference>
<keyword evidence="8" id="KW-1185">Reference proteome</keyword>
<dbReference type="SUPFAM" id="SSF46626">
    <property type="entry name" value="Cytochrome c"/>
    <property type="match status" value="1"/>
</dbReference>
<dbReference type="InterPro" id="IPR010389">
    <property type="entry name" value="Urate_ox_N"/>
</dbReference>
<dbReference type="AlphaFoldDB" id="A0A327MAG0"/>
<keyword evidence="1 4" id="KW-0349">Heme</keyword>
<gene>
    <name evidence="7" type="ORF">DOO78_07460</name>
</gene>
<feature type="transmembrane region" description="Helical" evidence="5">
    <location>
        <begin position="175"/>
        <end position="195"/>
    </location>
</feature>
<keyword evidence="5" id="KW-0472">Membrane</keyword>
<dbReference type="Pfam" id="PF06181">
    <property type="entry name" value="Urate_ox_N"/>
    <property type="match status" value="1"/>
</dbReference>
<dbReference type="GO" id="GO:0046872">
    <property type="term" value="F:metal ion binding"/>
    <property type="evidence" value="ECO:0007669"/>
    <property type="project" value="UniProtKB-KW"/>
</dbReference>
<feature type="transmembrane region" description="Helical" evidence="5">
    <location>
        <begin position="250"/>
        <end position="268"/>
    </location>
</feature>
<evidence type="ECO:0000256" key="4">
    <source>
        <dbReference type="PROSITE-ProRule" id="PRU00433"/>
    </source>
</evidence>
<protein>
    <submittedName>
        <fullName evidence="7">Cysteine desulfurase</fullName>
    </submittedName>
</protein>
<evidence type="ECO:0000256" key="5">
    <source>
        <dbReference type="SAM" id="Phobius"/>
    </source>
</evidence>
<dbReference type="GO" id="GO:0020037">
    <property type="term" value="F:heme binding"/>
    <property type="evidence" value="ECO:0007669"/>
    <property type="project" value="InterPro"/>
</dbReference>
<feature type="domain" description="Cytochrome c" evidence="6">
    <location>
        <begin position="322"/>
        <end position="405"/>
    </location>
</feature>
<sequence length="405" mass="43557">MDPYIHEWGGMLLRWLHVLAGMAWIGASFYFMHVDAALKPAPDIPAGKGGQLWEVHGGGFYQVRKWLVAPADLPPDLLWHKWEAYTTWLSGFALLAWLYYGASELYLIDPAVADIGPVTAAAIGIGALLLGWAAYDLLCRSPIGQNEVLLGAIGFGFVVLLAFLFQQVFSGRGAMLHTGAVMATWMAGNVAMVIIPNQRKVIAALLRGEAPDPALGKAGKTRSTHNNYLTLPVLFLMLANHYPILWSTRWAFVIVGLVLVAGAVIRVFYNLRHSGRGNAWWCWGVAALCLLLAALVSLTSSPIGRERLGLAAIEASAEVPAAAAAPPDAVVEIVTSRCSMCHAAEPVWAGLAMAPKGVRLDTPAQIARAAAAIRVQAVLSHAMPPNNVTQMPPEERQVLAAWLGR</sequence>
<feature type="transmembrane region" description="Helical" evidence="5">
    <location>
        <begin position="12"/>
        <end position="32"/>
    </location>
</feature>
<feature type="transmembrane region" description="Helical" evidence="5">
    <location>
        <begin position="280"/>
        <end position="298"/>
    </location>
</feature>
<evidence type="ECO:0000256" key="2">
    <source>
        <dbReference type="ARBA" id="ARBA00022723"/>
    </source>
</evidence>
<dbReference type="GO" id="GO:0009055">
    <property type="term" value="F:electron transfer activity"/>
    <property type="evidence" value="ECO:0007669"/>
    <property type="project" value="InterPro"/>
</dbReference>
<dbReference type="EMBL" id="QLIX01000004">
    <property type="protein sequence ID" value="RAI59435.1"/>
    <property type="molecule type" value="Genomic_DNA"/>
</dbReference>
<feature type="transmembrane region" description="Helical" evidence="5">
    <location>
        <begin position="115"/>
        <end position="135"/>
    </location>
</feature>
<feature type="transmembrane region" description="Helical" evidence="5">
    <location>
        <begin position="85"/>
        <end position="103"/>
    </location>
</feature>
<dbReference type="PROSITE" id="PS51007">
    <property type="entry name" value="CYTC"/>
    <property type="match status" value="1"/>
</dbReference>
<evidence type="ECO:0000313" key="7">
    <source>
        <dbReference type="EMBL" id="RAI59435.1"/>
    </source>
</evidence>
<dbReference type="InterPro" id="IPR036909">
    <property type="entry name" value="Cyt_c-like_dom_sf"/>
</dbReference>
<evidence type="ECO:0000256" key="1">
    <source>
        <dbReference type="ARBA" id="ARBA00022617"/>
    </source>
</evidence>
<evidence type="ECO:0000313" key="8">
    <source>
        <dbReference type="Proteomes" id="UP000249065"/>
    </source>
</evidence>
<comment type="caution">
    <text evidence="7">The sequence shown here is derived from an EMBL/GenBank/DDBJ whole genome shotgun (WGS) entry which is preliminary data.</text>
</comment>
<feature type="transmembrane region" description="Helical" evidence="5">
    <location>
        <begin position="227"/>
        <end position="244"/>
    </location>
</feature>
<dbReference type="Proteomes" id="UP000249065">
    <property type="component" value="Unassembled WGS sequence"/>
</dbReference>
<name>A0A327MAG0_9PROT</name>
<accession>A0A327MAG0</accession>
<keyword evidence="2 4" id="KW-0479">Metal-binding</keyword>
<keyword evidence="5" id="KW-0812">Transmembrane</keyword>